<dbReference type="WBParaSite" id="PEQ_0000075701-mRNA-1">
    <property type="protein sequence ID" value="PEQ_0000075701-mRNA-1"/>
    <property type="gene ID" value="PEQ_0000075701"/>
</dbReference>
<keyword evidence="2" id="KW-1185">Reference proteome</keyword>
<feature type="chain" id="PRO_5036896166" evidence="1">
    <location>
        <begin position="23"/>
        <end position="82"/>
    </location>
</feature>
<accession>A0A914RGA8</accession>
<feature type="signal peptide" evidence="1">
    <location>
        <begin position="1"/>
        <end position="22"/>
    </location>
</feature>
<evidence type="ECO:0000313" key="3">
    <source>
        <dbReference type="WBParaSite" id="PEQ_0000075701-mRNA-1"/>
    </source>
</evidence>
<organism evidence="2 3">
    <name type="scientific">Parascaris equorum</name>
    <name type="common">Equine roundworm</name>
    <dbReference type="NCBI Taxonomy" id="6256"/>
    <lineage>
        <taxon>Eukaryota</taxon>
        <taxon>Metazoa</taxon>
        <taxon>Ecdysozoa</taxon>
        <taxon>Nematoda</taxon>
        <taxon>Chromadorea</taxon>
        <taxon>Rhabditida</taxon>
        <taxon>Spirurina</taxon>
        <taxon>Ascaridomorpha</taxon>
        <taxon>Ascaridoidea</taxon>
        <taxon>Ascarididae</taxon>
        <taxon>Parascaris</taxon>
    </lineage>
</organism>
<name>A0A914RGA8_PAREQ</name>
<evidence type="ECO:0000313" key="2">
    <source>
        <dbReference type="Proteomes" id="UP000887564"/>
    </source>
</evidence>
<keyword evidence="1" id="KW-0732">Signal</keyword>
<protein>
    <submittedName>
        <fullName evidence="3">Uncharacterized protein</fullName>
    </submittedName>
</protein>
<sequence length="82" mass="9599">MSTHKHFSAVVLVIAVTMIVEEEVDWKWEELVEEKHSMNYANNLPQKHSSTVASATDYRLQRSVFELLVRMKCSKWIASYQL</sequence>
<reference evidence="3" key="1">
    <citation type="submission" date="2022-11" db="UniProtKB">
        <authorList>
            <consortium name="WormBaseParasite"/>
        </authorList>
    </citation>
    <scope>IDENTIFICATION</scope>
</reference>
<dbReference type="Proteomes" id="UP000887564">
    <property type="component" value="Unplaced"/>
</dbReference>
<evidence type="ECO:0000256" key="1">
    <source>
        <dbReference type="SAM" id="SignalP"/>
    </source>
</evidence>
<dbReference type="AlphaFoldDB" id="A0A914RGA8"/>
<proteinExistence type="predicted"/>